<accession>A0ABS8VQR9</accession>
<dbReference type="Proteomes" id="UP000823775">
    <property type="component" value="Unassembled WGS sequence"/>
</dbReference>
<sequence>MSASCEGYKSKYDVVKRVPHSKPPFHVRTHTLHCLYYDSTGMGLVEGALSTIGERPYGIRTRYSITSQRHSCGTPYILNHATLCHCNGSPQGYKTLILGDYYQFDGTSIWKAMYREAKECVYVERMKVTTIRVSFGINKLH</sequence>
<keyword evidence="2" id="KW-1185">Reference proteome</keyword>
<reference evidence="1 2" key="1">
    <citation type="journal article" date="2021" name="BMC Genomics">
        <title>Datura genome reveals duplications of psychoactive alkaloid biosynthetic genes and high mutation rate following tissue culture.</title>
        <authorList>
            <person name="Rajewski A."/>
            <person name="Carter-House D."/>
            <person name="Stajich J."/>
            <person name="Litt A."/>
        </authorList>
    </citation>
    <scope>NUCLEOTIDE SEQUENCE [LARGE SCALE GENOMIC DNA]</scope>
    <source>
        <strain evidence="1">AR-01</strain>
    </source>
</reference>
<dbReference type="EMBL" id="JACEIK010005813">
    <property type="protein sequence ID" value="MCE0482245.1"/>
    <property type="molecule type" value="Genomic_DNA"/>
</dbReference>
<protein>
    <submittedName>
        <fullName evidence="1">Delta(12)-fatty-acid desaturase</fullName>
    </submittedName>
</protein>
<name>A0ABS8VQR9_DATST</name>
<gene>
    <name evidence="1" type="primary">FAD2_10</name>
    <name evidence="1" type="ORF">HAX54_040827</name>
</gene>
<organism evidence="1 2">
    <name type="scientific">Datura stramonium</name>
    <name type="common">Jimsonweed</name>
    <name type="synonym">Common thornapple</name>
    <dbReference type="NCBI Taxonomy" id="4076"/>
    <lineage>
        <taxon>Eukaryota</taxon>
        <taxon>Viridiplantae</taxon>
        <taxon>Streptophyta</taxon>
        <taxon>Embryophyta</taxon>
        <taxon>Tracheophyta</taxon>
        <taxon>Spermatophyta</taxon>
        <taxon>Magnoliopsida</taxon>
        <taxon>eudicotyledons</taxon>
        <taxon>Gunneridae</taxon>
        <taxon>Pentapetalae</taxon>
        <taxon>asterids</taxon>
        <taxon>lamiids</taxon>
        <taxon>Solanales</taxon>
        <taxon>Solanaceae</taxon>
        <taxon>Solanoideae</taxon>
        <taxon>Datureae</taxon>
        <taxon>Datura</taxon>
    </lineage>
</organism>
<comment type="caution">
    <text evidence="1">The sequence shown here is derived from an EMBL/GenBank/DDBJ whole genome shotgun (WGS) entry which is preliminary data.</text>
</comment>
<evidence type="ECO:0000313" key="1">
    <source>
        <dbReference type="EMBL" id="MCE0482245.1"/>
    </source>
</evidence>
<proteinExistence type="predicted"/>
<evidence type="ECO:0000313" key="2">
    <source>
        <dbReference type="Proteomes" id="UP000823775"/>
    </source>
</evidence>